<sequence length="78" mass="8282">MHRQETKSKKGLIWGIAILAVVLLGGGIWFGVHQQAQAKAAAASASSSKAAVRSRASAKKMREATQASEMAKDPVYKD</sequence>
<feature type="compositionally biased region" description="Low complexity" evidence="1">
    <location>
        <begin position="43"/>
        <end position="55"/>
    </location>
</feature>
<evidence type="ECO:0000313" key="4">
    <source>
        <dbReference type="Proteomes" id="UP000014285"/>
    </source>
</evidence>
<feature type="region of interest" description="Disordered" evidence="1">
    <location>
        <begin position="43"/>
        <end position="78"/>
    </location>
</feature>
<gene>
    <name evidence="3" type="ORF">Lpl14_14865</name>
</gene>
<feature type="non-terminal residue" evidence="3">
    <location>
        <position position="78"/>
    </location>
</feature>
<dbReference type="Proteomes" id="UP000014285">
    <property type="component" value="Unassembled WGS sequence"/>
</dbReference>
<keyword evidence="2" id="KW-0472">Membrane</keyword>
<evidence type="ECO:0000313" key="3">
    <source>
        <dbReference type="EMBL" id="EPC62492.1"/>
    </source>
</evidence>
<evidence type="ECO:0000256" key="1">
    <source>
        <dbReference type="SAM" id="MobiDB-lite"/>
    </source>
</evidence>
<keyword evidence="2" id="KW-0812">Transmembrane</keyword>
<dbReference type="EMBL" id="ANKB01000107">
    <property type="protein sequence ID" value="EPC62492.1"/>
    <property type="molecule type" value="Genomic_DNA"/>
</dbReference>
<reference evidence="3 4" key="1">
    <citation type="journal article" date="2013" name="PLoS ONE">
        <title>Lactobacillus paracasei comparative genomics: towards species pan-genome definition and exploitation of diversity.</title>
        <authorList>
            <person name="Smokvina T."/>
            <person name="Wels M."/>
            <person name="Polka J."/>
            <person name="Chervaux C."/>
            <person name="Brisse S."/>
            <person name="Boekhorst J."/>
            <person name="van Hylckama Vlieg J.E."/>
            <person name="Siezen R.J."/>
        </authorList>
    </citation>
    <scope>NUCLEOTIDE SEQUENCE [LARGE SCALE GENOMIC DNA]</scope>
    <source>
        <strain evidence="3 4">Lpl14</strain>
    </source>
</reference>
<evidence type="ECO:0000256" key="2">
    <source>
        <dbReference type="SAM" id="Phobius"/>
    </source>
</evidence>
<dbReference type="AlphaFoldDB" id="A0A829GPW7"/>
<proteinExistence type="predicted"/>
<feature type="transmembrane region" description="Helical" evidence="2">
    <location>
        <begin position="12"/>
        <end position="32"/>
    </location>
</feature>
<name>A0A829GPW7_LACPA</name>
<organism evidence="3 4">
    <name type="scientific">Lacticaseibacillus paracasei subsp. tolerans Lpl14</name>
    <dbReference type="NCBI Taxonomy" id="1256229"/>
    <lineage>
        <taxon>Bacteria</taxon>
        <taxon>Bacillati</taxon>
        <taxon>Bacillota</taxon>
        <taxon>Bacilli</taxon>
        <taxon>Lactobacillales</taxon>
        <taxon>Lactobacillaceae</taxon>
        <taxon>Lacticaseibacillus</taxon>
    </lineage>
</organism>
<comment type="caution">
    <text evidence="3">The sequence shown here is derived from an EMBL/GenBank/DDBJ whole genome shotgun (WGS) entry which is preliminary data.</text>
</comment>
<accession>A0A829GPW7</accession>
<protein>
    <submittedName>
        <fullName evidence="3">Uncharacterized protein</fullName>
    </submittedName>
</protein>
<keyword evidence="2" id="KW-1133">Transmembrane helix</keyword>